<reference evidence="5" key="1">
    <citation type="submission" date="2021-01" db="EMBL/GenBank/DDBJ databases">
        <authorList>
            <consortium name="Genoscope - CEA"/>
            <person name="William W."/>
        </authorList>
    </citation>
    <scope>NUCLEOTIDE SEQUENCE</scope>
</reference>
<dbReference type="PANTHER" id="PTHR10217">
    <property type="entry name" value="VOLTAGE AND LIGAND GATED POTASSIUM CHANNEL"/>
    <property type="match status" value="1"/>
</dbReference>
<dbReference type="GO" id="GO:0005886">
    <property type="term" value="C:plasma membrane"/>
    <property type="evidence" value="ECO:0007669"/>
    <property type="project" value="TreeGrafter"/>
</dbReference>
<accession>A0A8S1X853</accession>
<evidence type="ECO:0000256" key="2">
    <source>
        <dbReference type="SAM" id="MobiDB-lite"/>
    </source>
</evidence>
<organism evidence="5 6">
    <name type="scientific">Paramecium octaurelia</name>
    <dbReference type="NCBI Taxonomy" id="43137"/>
    <lineage>
        <taxon>Eukaryota</taxon>
        <taxon>Sar</taxon>
        <taxon>Alveolata</taxon>
        <taxon>Ciliophora</taxon>
        <taxon>Intramacronucleata</taxon>
        <taxon>Oligohymenophorea</taxon>
        <taxon>Peniculida</taxon>
        <taxon>Parameciidae</taxon>
        <taxon>Paramecium</taxon>
    </lineage>
</organism>
<dbReference type="Pfam" id="PF07885">
    <property type="entry name" value="Ion_trans_2"/>
    <property type="match status" value="1"/>
</dbReference>
<feature type="region of interest" description="Disordered" evidence="2">
    <location>
        <begin position="730"/>
        <end position="752"/>
    </location>
</feature>
<proteinExistence type="predicted"/>
<evidence type="ECO:0000313" key="5">
    <source>
        <dbReference type="EMBL" id="CAD8195856.1"/>
    </source>
</evidence>
<evidence type="ECO:0000256" key="1">
    <source>
        <dbReference type="SAM" id="Coils"/>
    </source>
</evidence>
<feature type="compositionally biased region" description="Polar residues" evidence="2">
    <location>
        <begin position="775"/>
        <end position="789"/>
    </location>
</feature>
<dbReference type="Proteomes" id="UP000683925">
    <property type="component" value="Unassembled WGS sequence"/>
</dbReference>
<feature type="domain" description="Potassium channel" evidence="4">
    <location>
        <begin position="349"/>
        <end position="425"/>
    </location>
</feature>
<evidence type="ECO:0000259" key="4">
    <source>
        <dbReference type="Pfam" id="PF07885"/>
    </source>
</evidence>
<sequence length="1022" mass="121380">MNQSNLLYQQNNFTPIQELQAINELDYDKEYLNTGFRGTFNSPNLVIKSQLDTLRTNEALLPEWTKRAQRTGVSLMAFFFVKQFVQKIRSHRQKLQNINESHLQLIDDQGSDKQIKQCHNSQVMLTQMKFASPVFQIRNVSRLFRQQTLVKPENPVYSSIKEKYQMVRKYAYEKLSKIPQFHPESPNKLMWDYFITLIRLILLVLIPLEIAYVPGILFEQILALTSLLSSLLLFDVIIRLNTICYVKGHAVLDRFEIVRQQIFRVLFIDVLTIAPLLYYCIKDEEQISNYYLIILLTSLMQFKHISEVIQKSEESQYFSKSQKGIISLFKLILTLMYILHMFSCIWYFNSNLSEESWIKQKQLDQQSWQVQYLEAFYFAIVTMLTIGYGDNVPKSSNEKIVAIFFIMGACLWFSYSVNTIGIIIKEINQNMVERIKKIRVINRYMHKRKIPYGLQYRIREYLNFRWKEEAEIDLQQEEQLLAELSEELKQELRQQSNSVFFSHCSFLSSNFSLEFQNALSCHIARTIILPQNTFSIFTLSNIKQPHLCFVEQGQLQYLNRHRYSLQGIQSQGQFLQVQDFVSENENTQVYQAIGYVSLLILSKSDFLSVLNNFPKDYQHYCQLKDNIQLSIQKKQLPYGVYCAACKQGDHNLIGCPQLKITIDREVVVKRHLYSKPQERNKWKRSQKRTKDLFQTLPDLDIIEQFTLYFQNEKQKLIKQQLQQQLIFDQEADENPQKSDECISPRQTQEPPQQILLRKSDSMLVTDNFYSSNNLPLQPLSPTQSMVHSQNQRRKQGILDSQTSYDYNLQLKRVQNQNDFDLKPPTFNKYTTAKLSMYKKNYLSKYQQQQQQPQKSQLDVEQTQQSEFNEMMQQQIEQLYLKMRKSASNEQLDNMNSILDIEMLYLQFKSEQGLDQFEIVKNYDLYMVSHNINKVLQELRNKSIRNFNYMNKLIYYMYFPFEYVMKYQKLQQRERSLKTTRNPPRKPGLSISKIVELKNVFQRKRFTPRRSIKINQIYPDSEG</sequence>
<dbReference type="OMA" id="EQISNYY"/>
<feature type="transmembrane region" description="Helical" evidence="3">
    <location>
        <begin position="400"/>
        <end position="424"/>
    </location>
</feature>
<keyword evidence="6" id="KW-1185">Reference proteome</keyword>
<dbReference type="EMBL" id="CAJJDP010000110">
    <property type="protein sequence ID" value="CAD8195856.1"/>
    <property type="molecule type" value="Genomic_DNA"/>
</dbReference>
<dbReference type="InterPro" id="IPR050818">
    <property type="entry name" value="KCNH_animal-type"/>
</dbReference>
<dbReference type="InterPro" id="IPR013099">
    <property type="entry name" value="K_chnl_dom"/>
</dbReference>
<feature type="transmembrane region" description="Helical" evidence="3">
    <location>
        <begin position="368"/>
        <end position="388"/>
    </location>
</feature>
<feature type="transmembrane region" description="Helical" evidence="3">
    <location>
        <begin position="221"/>
        <end position="241"/>
    </location>
</feature>
<dbReference type="AlphaFoldDB" id="A0A8S1X853"/>
<protein>
    <recommendedName>
        <fullName evidence="4">Potassium channel domain-containing protein</fullName>
    </recommendedName>
</protein>
<keyword evidence="3" id="KW-1133">Transmembrane helix</keyword>
<name>A0A8S1X853_PAROT</name>
<feature type="transmembrane region" description="Helical" evidence="3">
    <location>
        <begin position="325"/>
        <end position="348"/>
    </location>
</feature>
<keyword evidence="1" id="KW-0175">Coiled coil</keyword>
<dbReference type="GO" id="GO:0042391">
    <property type="term" value="P:regulation of membrane potential"/>
    <property type="evidence" value="ECO:0007669"/>
    <property type="project" value="TreeGrafter"/>
</dbReference>
<evidence type="ECO:0000313" key="6">
    <source>
        <dbReference type="Proteomes" id="UP000683925"/>
    </source>
</evidence>
<evidence type="ECO:0000256" key="3">
    <source>
        <dbReference type="SAM" id="Phobius"/>
    </source>
</evidence>
<dbReference type="PANTHER" id="PTHR10217:SF435">
    <property type="entry name" value="POTASSIUM VOLTAGE-GATED CHANNEL PROTEIN EAG"/>
    <property type="match status" value="1"/>
</dbReference>
<keyword evidence="3" id="KW-0812">Transmembrane</keyword>
<comment type="caution">
    <text evidence="5">The sequence shown here is derived from an EMBL/GenBank/DDBJ whole genome shotgun (WGS) entry which is preliminary data.</text>
</comment>
<gene>
    <name evidence="5" type="ORF">POCTA_138.1.T1100075</name>
</gene>
<feature type="region of interest" description="Disordered" evidence="2">
    <location>
        <begin position="775"/>
        <end position="796"/>
    </location>
</feature>
<feature type="coiled-coil region" evidence="1">
    <location>
        <begin position="467"/>
        <end position="494"/>
    </location>
</feature>
<dbReference type="GO" id="GO:0005249">
    <property type="term" value="F:voltage-gated potassium channel activity"/>
    <property type="evidence" value="ECO:0007669"/>
    <property type="project" value="TreeGrafter"/>
</dbReference>
<keyword evidence="3" id="KW-0472">Membrane</keyword>
<dbReference type="OrthoDB" id="421226at2759"/>
<feature type="transmembrane region" description="Helical" evidence="3">
    <location>
        <begin position="193"/>
        <end position="215"/>
    </location>
</feature>